<feature type="transmembrane region" description="Helical" evidence="4">
    <location>
        <begin position="39"/>
        <end position="58"/>
    </location>
</feature>
<dbReference type="Proteomes" id="UP000293623">
    <property type="component" value="Unassembled WGS sequence"/>
</dbReference>
<keyword evidence="7" id="KW-1185">Reference proteome</keyword>
<dbReference type="Pfam" id="PF01266">
    <property type="entry name" value="DAO"/>
    <property type="match status" value="1"/>
</dbReference>
<evidence type="ECO:0000256" key="1">
    <source>
        <dbReference type="ARBA" id="ARBA00009410"/>
    </source>
</evidence>
<reference evidence="6 7" key="1">
    <citation type="submission" date="2019-01" db="EMBL/GenBank/DDBJ databases">
        <title>Altererythrobacter rhizovicinus sp. nov., isolated from the rhizosphere soil of Haloxylon ammodendron.</title>
        <authorList>
            <person name="Li H.-P."/>
            <person name="Gou J.-Y."/>
            <person name="Yao D."/>
            <person name="Han Q.-Q."/>
            <person name="Shao K.-Z."/>
            <person name="Zhao Q."/>
            <person name="Zhang J.-L."/>
        </authorList>
    </citation>
    <scope>NUCLEOTIDE SEQUENCE [LARGE SCALE GENOMIC DNA]</scope>
    <source>
        <strain evidence="6 7">AY-3R</strain>
    </source>
</reference>
<evidence type="ECO:0000256" key="4">
    <source>
        <dbReference type="SAM" id="Phobius"/>
    </source>
</evidence>
<dbReference type="InterPro" id="IPR036188">
    <property type="entry name" value="FAD/NAD-bd_sf"/>
</dbReference>
<dbReference type="Gene3D" id="3.30.9.10">
    <property type="entry name" value="D-Amino Acid Oxidase, subunit A, domain 2"/>
    <property type="match status" value="1"/>
</dbReference>
<sequence>MRASRHLRQRERIRRGRGPTSRRNGRDFQRDIRTMRPPATAIIVGAGVVGVSTAYALARRGVEVTLVERHGEPAMETSRANGAQLSYLYTDALASPGLLTQLPRLALGLVPAFRMRARLDPGYLRWIAAFLANCTQKRFRSNTLGVLLLALESRAAMDELIDLHRLDFGYRKAGKMHVYRSERSWKAAQAVAAMKAGPGVAQVVLSPAEAVTREPALEWSAPGIRGVLYSPDEAVGDPHRFAHAMRDLLVGRYGVKCAFRQTVERLHIDTDKAVAMCADGAEMVADIVIDCSGADGGKLLRQLGIVLPIMPMKGYSFTASATAASPSISITDVDARIVFTRLRERVRVAGLADLGNADRAVDPQRLEALLAGARESMPKGAAFERAEAFWAGLRPMTPDAQPRIARPHPRLAYNLGHGVLGWTLAMGSAERLARLLVPEHQALSTKEEL</sequence>
<keyword evidence="4" id="KW-1133">Transmembrane helix</keyword>
<dbReference type="PANTHER" id="PTHR13847:SF280">
    <property type="entry name" value="D-AMINO ACID DEHYDROGENASE"/>
    <property type="match status" value="1"/>
</dbReference>
<proteinExistence type="inferred from homology"/>
<evidence type="ECO:0000256" key="2">
    <source>
        <dbReference type="ARBA" id="ARBA00023002"/>
    </source>
</evidence>
<comment type="caution">
    <text evidence="6">The sequence shown here is derived from an EMBL/GenBank/DDBJ whole genome shotgun (WGS) entry which is preliminary data.</text>
</comment>
<feature type="compositionally biased region" description="Basic residues" evidence="3">
    <location>
        <begin position="1"/>
        <end position="17"/>
    </location>
</feature>
<evidence type="ECO:0000313" key="6">
    <source>
        <dbReference type="EMBL" id="RXZ66410.1"/>
    </source>
</evidence>
<dbReference type="GO" id="GO:0005886">
    <property type="term" value="C:plasma membrane"/>
    <property type="evidence" value="ECO:0007669"/>
    <property type="project" value="TreeGrafter"/>
</dbReference>
<keyword evidence="4" id="KW-0472">Membrane</keyword>
<name>A0A4Q2KPU0_9SPHN</name>
<keyword evidence="4" id="KW-0812">Transmembrane</keyword>
<dbReference type="EMBL" id="SDPV01000001">
    <property type="protein sequence ID" value="RXZ66410.1"/>
    <property type="molecule type" value="Genomic_DNA"/>
</dbReference>
<evidence type="ECO:0000259" key="5">
    <source>
        <dbReference type="Pfam" id="PF01266"/>
    </source>
</evidence>
<dbReference type="SUPFAM" id="SSF51905">
    <property type="entry name" value="FAD/NAD(P)-binding domain"/>
    <property type="match status" value="1"/>
</dbReference>
<dbReference type="GO" id="GO:0055130">
    <property type="term" value="P:D-alanine catabolic process"/>
    <property type="evidence" value="ECO:0007669"/>
    <property type="project" value="TreeGrafter"/>
</dbReference>
<dbReference type="AlphaFoldDB" id="A0A4Q2KPU0"/>
<evidence type="ECO:0000313" key="7">
    <source>
        <dbReference type="Proteomes" id="UP000293623"/>
    </source>
</evidence>
<organism evidence="6 7">
    <name type="scientific">Pelagerythrobacter rhizovicinus</name>
    <dbReference type="NCBI Taxonomy" id="2268576"/>
    <lineage>
        <taxon>Bacteria</taxon>
        <taxon>Pseudomonadati</taxon>
        <taxon>Pseudomonadota</taxon>
        <taxon>Alphaproteobacteria</taxon>
        <taxon>Sphingomonadales</taxon>
        <taxon>Erythrobacteraceae</taxon>
        <taxon>Pelagerythrobacter</taxon>
    </lineage>
</organism>
<comment type="similarity">
    <text evidence="1">Belongs to the DadA oxidoreductase family.</text>
</comment>
<dbReference type="Gene3D" id="3.50.50.60">
    <property type="entry name" value="FAD/NAD(P)-binding domain"/>
    <property type="match status" value="2"/>
</dbReference>
<gene>
    <name evidence="6" type="ORF">ETX26_06910</name>
</gene>
<accession>A0A4Q2KPU0</accession>
<feature type="domain" description="FAD dependent oxidoreductase" evidence="5">
    <location>
        <begin position="42"/>
        <end position="435"/>
    </location>
</feature>
<dbReference type="GO" id="GO:0005737">
    <property type="term" value="C:cytoplasm"/>
    <property type="evidence" value="ECO:0007669"/>
    <property type="project" value="TreeGrafter"/>
</dbReference>
<dbReference type="GO" id="GO:0008718">
    <property type="term" value="F:D-amino-acid dehydrogenase activity"/>
    <property type="evidence" value="ECO:0007669"/>
    <property type="project" value="TreeGrafter"/>
</dbReference>
<dbReference type="InterPro" id="IPR006076">
    <property type="entry name" value="FAD-dep_OxRdtase"/>
</dbReference>
<keyword evidence="2" id="KW-0560">Oxidoreductase</keyword>
<feature type="region of interest" description="Disordered" evidence="3">
    <location>
        <begin position="1"/>
        <end position="29"/>
    </location>
</feature>
<dbReference type="PANTHER" id="PTHR13847">
    <property type="entry name" value="SARCOSINE DEHYDROGENASE-RELATED"/>
    <property type="match status" value="1"/>
</dbReference>
<dbReference type="SUPFAM" id="SSF54373">
    <property type="entry name" value="FAD-linked reductases, C-terminal domain"/>
    <property type="match status" value="1"/>
</dbReference>
<evidence type="ECO:0000256" key="3">
    <source>
        <dbReference type="SAM" id="MobiDB-lite"/>
    </source>
</evidence>
<dbReference type="OrthoDB" id="9805337at2"/>
<protein>
    <submittedName>
        <fullName evidence="6">FAD-dependent oxidoreductase</fullName>
    </submittedName>
</protein>